<accession>A0A8S1KBS8</accession>
<dbReference type="EMBL" id="CAJJDM010000011">
    <property type="protein sequence ID" value="CAD8050356.1"/>
    <property type="molecule type" value="Genomic_DNA"/>
</dbReference>
<sequence>MISKVLVHNRLRLKRQIYNYQQINHKKNCNNRNNYNCTLQQVEIDQIRLKTYNRNQMIILSNIFKTLKSHNIFQTRIRYKTLKFAMMNFHHNLSIYAREYIKQKQINLFFQRIIAQLNLSVIQSNSIEQSTTKSSPKNNDSIQIMNYMTTSTPLTPVQLEDVPKKNITNSSSQDQIGFKNSRYSLKS</sequence>
<dbReference type="AlphaFoldDB" id="A0A8S1KBS8"/>
<comment type="caution">
    <text evidence="2">The sequence shown here is derived from an EMBL/GenBank/DDBJ whole genome shotgun (WGS) entry which is preliminary data.</text>
</comment>
<gene>
    <name evidence="2" type="ORF">PPRIM_AZ9-3.1.T0140462</name>
</gene>
<proteinExistence type="predicted"/>
<evidence type="ECO:0000313" key="2">
    <source>
        <dbReference type="EMBL" id="CAD8050356.1"/>
    </source>
</evidence>
<feature type="compositionally biased region" description="Polar residues" evidence="1">
    <location>
        <begin position="166"/>
        <end position="175"/>
    </location>
</feature>
<protein>
    <submittedName>
        <fullName evidence="2">Uncharacterized protein</fullName>
    </submittedName>
</protein>
<name>A0A8S1KBS8_PARPR</name>
<reference evidence="2" key="1">
    <citation type="submission" date="2021-01" db="EMBL/GenBank/DDBJ databases">
        <authorList>
            <consortium name="Genoscope - CEA"/>
            <person name="William W."/>
        </authorList>
    </citation>
    <scope>NUCLEOTIDE SEQUENCE</scope>
</reference>
<evidence type="ECO:0000256" key="1">
    <source>
        <dbReference type="SAM" id="MobiDB-lite"/>
    </source>
</evidence>
<dbReference type="Proteomes" id="UP000688137">
    <property type="component" value="Unassembled WGS sequence"/>
</dbReference>
<feature type="region of interest" description="Disordered" evidence="1">
    <location>
        <begin position="166"/>
        <end position="187"/>
    </location>
</feature>
<organism evidence="2 3">
    <name type="scientific">Paramecium primaurelia</name>
    <dbReference type="NCBI Taxonomy" id="5886"/>
    <lineage>
        <taxon>Eukaryota</taxon>
        <taxon>Sar</taxon>
        <taxon>Alveolata</taxon>
        <taxon>Ciliophora</taxon>
        <taxon>Intramacronucleata</taxon>
        <taxon>Oligohymenophorea</taxon>
        <taxon>Peniculida</taxon>
        <taxon>Parameciidae</taxon>
        <taxon>Paramecium</taxon>
    </lineage>
</organism>
<evidence type="ECO:0000313" key="3">
    <source>
        <dbReference type="Proteomes" id="UP000688137"/>
    </source>
</evidence>
<keyword evidence="3" id="KW-1185">Reference proteome</keyword>